<evidence type="ECO:0000313" key="2">
    <source>
        <dbReference type="EMBL" id="CAB1370681.1"/>
    </source>
</evidence>
<dbReference type="PROSITE" id="PS51257">
    <property type="entry name" value="PROKAR_LIPOPROTEIN"/>
    <property type="match status" value="1"/>
</dbReference>
<accession>A0A6S6Y1H4</accession>
<feature type="signal peptide" evidence="1">
    <location>
        <begin position="1"/>
        <end position="25"/>
    </location>
</feature>
<evidence type="ECO:0008006" key="4">
    <source>
        <dbReference type="Google" id="ProtNLM"/>
    </source>
</evidence>
<keyword evidence="3" id="KW-1185">Reference proteome</keyword>
<evidence type="ECO:0000313" key="3">
    <source>
        <dbReference type="Proteomes" id="UP000515733"/>
    </source>
</evidence>
<dbReference type="KEGG" id="doe:DENOEST_3527"/>
<keyword evidence="1" id="KW-0732">Signal</keyword>
<protein>
    <recommendedName>
        <fullName evidence="4">DUF1214 domain-containing protein</fullName>
    </recommendedName>
</protein>
<dbReference type="RefSeq" id="WP_183148277.1">
    <property type="nucleotide sequence ID" value="NZ_LR778301.1"/>
</dbReference>
<organism evidence="2 3">
    <name type="scientific">Denitratisoma oestradiolicum</name>
    <dbReference type="NCBI Taxonomy" id="311182"/>
    <lineage>
        <taxon>Bacteria</taxon>
        <taxon>Pseudomonadati</taxon>
        <taxon>Pseudomonadota</taxon>
        <taxon>Betaproteobacteria</taxon>
        <taxon>Nitrosomonadales</taxon>
        <taxon>Sterolibacteriaceae</taxon>
        <taxon>Denitratisoma</taxon>
    </lineage>
</organism>
<feature type="chain" id="PRO_5028303774" description="DUF1214 domain-containing protein" evidence="1">
    <location>
        <begin position="26"/>
        <end position="406"/>
    </location>
</feature>
<gene>
    <name evidence="2" type="ORF">DENOEST_3527</name>
</gene>
<proteinExistence type="predicted"/>
<dbReference type="EMBL" id="LR778301">
    <property type="protein sequence ID" value="CAB1370681.1"/>
    <property type="molecule type" value="Genomic_DNA"/>
</dbReference>
<evidence type="ECO:0000256" key="1">
    <source>
        <dbReference type="SAM" id="SignalP"/>
    </source>
</evidence>
<dbReference type="AlphaFoldDB" id="A0A6S6Y1H4"/>
<name>A0A6S6Y1H4_9PROT</name>
<sequence>MTARTMTLFQIVLLAASCWAGGAVAGTVSLAEAVQALENQLAAHPAATSAGPAATARYAAGLVAGALAAYEHSRHLDKPYISRSDGIDGRAGLYNPDNIYASALLAENGRYRIRGRRGRHVMLTMQILDSYPIVGLGRNLAVVDPDTLGIRPGDEFEILLGGPRPSGPSYWAPLPAGAKALLLRQTFEDWNRETPSSLSIERLDPGAPSVDASLAAASAGDYVMAGTRTWNEGYLPMIQKLPINQLPTPRASDAGNGGLGGQQSIMARYRIGPDQALVITVRKSDARYQGIQLGDPWFVTPNYVDHQVSLTRAQSVVDRDGRIRFVISLKDPGVANWLDPAGFGEGYVFMRWQGLSRPLAADEAPVAELVKLSDLAAHLPPETRHLAPAERAEQLARRQAVPIHQR</sequence>
<dbReference type="Proteomes" id="UP000515733">
    <property type="component" value="Chromosome"/>
</dbReference>
<reference evidence="2 3" key="1">
    <citation type="submission" date="2020-03" db="EMBL/GenBank/DDBJ databases">
        <authorList>
            <consortium name="Genoscope - CEA"/>
            <person name="William W."/>
        </authorList>
    </citation>
    <scope>NUCLEOTIDE SEQUENCE [LARGE SCALE GENOMIC DNA]</scope>
    <source>
        <strain evidence="3">DSM 16959</strain>
    </source>
</reference>